<evidence type="ECO:0000256" key="3">
    <source>
        <dbReference type="ARBA" id="ARBA00022679"/>
    </source>
</evidence>
<feature type="compositionally biased region" description="Acidic residues" evidence="9">
    <location>
        <begin position="44"/>
        <end position="59"/>
    </location>
</feature>
<dbReference type="InterPro" id="IPR007046">
    <property type="entry name" value="RNA_pol_sigma_54_core-bd"/>
</dbReference>
<dbReference type="Gene3D" id="1.10.10.1330">
    <property type="entry name" value="RNA polymerase sigma-54 factor, core-binding domain"/>
    <property type="match status" value="1"/>
</dbReference>
<dbReference type="FunCoup" id="Q2LSN3">
    <property type="interactions" value="199"/>
</dbReference>
<keyword evidence="13" id="KW-1185">Reference proteome</keyword>
<gene>
    <name evidence="12" type="ORF">SYN_00945</name>
</gene>
<dbReference type="PROSITE" id="PS00718">
    <property type="entry name" value="SIGMA54_2"/>
    <property type="match status" value="1"/>
</dbReference>
<evidence type="ECO:0000256" key="4">
    <source>
        <dbReference type="ARBA" id="ARBA00022695"/>
    </source>
</evidence>
<evidence type="ECO:0000256" key="8">
    <source>
        <dbReference type="ARBA" id="ARBA00023163"/>
    </source>
</evidence>
<dbReference type="RefSeq" id="WP_011417121.1">
    <property type="nucleotide sequence ID" value="NC_007759.1"/>
</dbReference>
<proteinExistence type="inferred from homology"/>
<comment type="similarity">
    <text evidence="1">Belongs to the sigma-54 factor family.</text>
</comment>
<dbReference type="GO" id="GO:0016779">
    <property type="term" value="F:nucleotidyltransferase activity"/>
    <property type="evidence" value="ECO:0007669"/>
    <property type="project" value="UniProtKB-KW"/>
</dbReference>
<dbReference type="NCBIfam" id="TIGR02395">
    <property type="entry name" value="rpoN_sigma"/>
    <property type="match status" value="1"/>
</dbReference>
<evidence type="ECO:0000256" key="7">
    <source>
        <dbReference type="ARBA" id="ARBA00023125"/>
    </source>
</evidence>
<evidence type="ECO:0000313" key="12">
    <source>
        <dbReference type="EMBL" id="ABC77092.1"/>
    </source>
</evidence>
<protein>
    <submittedName>
        <fullName evidence="12">RNA polymerase sigma-54 factor</fullName>
    </submittedName>
</protein>
<keyword evidence="3" id="KW-0808">Transferase</keyword>
<keyword evidence="5" id="KW-0805">Transcription regulation</keyword>
<evidence type="ECO:0000259" key="11">
    <source>
        <dbReference type="Pfam" id="PF04963"/>
    </source>
</evidence>
<feature type="domain" description="RNA polymerase sigma factor 54 DNA-binding" evidence="10">
    <location>
        <begin position="327"/>
        <end position="485"/>
    </location>
</feature>
<evidence type="ECO:0000256" key="9">
    <source>
        <dbReference type="SAM" id="MobiDB-lite"/>
    </source>
</evidence>
<sequence length="487" mass="56411">MAFELKQNLKLSQQLIMTPQLQQAIKLLQLSRMEMIDVINQEMEENPLLEDAPADEYDETERNHGSEEGKTPEREELRGIERTEEITGEGDGKEEFDWNSYLEDYGTFGTTYDRSDGEAPNWDNVLTEKSTLTDHLMWQLKLSRLTEQEMRVGEQIIGNLDANGYLAASIEEIAGLENVSEKDVETVLKKIQEFDPPGIAARNLQECLLIQVKMLGIQNQLVEAIIQDHMKDLEIKNYNHISRKNKVPVDDVFQAVMIISNMDPRPGSVYNEEKIQAIIPDVYVFKSGDDYKIVLNDDGLPRLRISNFYKEIMGNVKGDSNSESGRKYIRERVQSATWLIKSIQQRQRTIYKVAESIVRHQREFFDRGINYLKPLVLRDIAYDVEMHESTISRVVTNKYMYTPRGIFELKYFFSSSIQRKSGEAIASKSVKEEIRRVIGAEDPLHPYSDQEIVSILESKGIKIARRTVAKYREMMNILPSSRRRRYF</sequence>
<feature type="region of interest" description="Disordered" evidence="9">
    <location>
        <begin position="44"/>
        <end position="95"/>
    </location>
</feature>
<evidence type="ECO:0000256" key="6">
    <source>
        <dbReference type="ARBA" id="ARBA00023082"/>
    </source>
</evidence>
<dbReference type="eggNOG" id="COG1508">
    <property type="taxonomic scope" value="Bacteria"/>
</dbReference>
<dbReference type="Pfam" id="PF04552">
    <property type="entry name" value="Sigma54_DBD"/>
    <property type="match status" value="1"/>
</dbReference>
<dbReference type="PIRSF" id="PIRSF000774">
    <property type="entry name" value="RpoN"/>
    <property type="match status" value="1"/>
</dbReference>
<organism evidence="12 13">
    <name type="scientific">Syntrophus aciditrophicus (strain SB)</name>
    <dbReference type="NCBI Taxonomy" id="56780"/>
    <lineage>
        <taxon>Bacteria</taxon>
        <taxon>Pseudomonadati</taxon>
        <taxon>Thermodesulfobacteriota</taxon>
        <taxon>Syntrophia</taxon>
        <taxon>Syntrophales</taxon>
        <taxon>Syntrophaceae</taxon>
        <taxon>Syntrophus</taxon>
    </lineage>
</organism>
<keyword evidence="2" id="KW-0240">DNA-directed RNA polymerase</keyword>
<dbReference type="GO" id="GO:0000428">
    <property type="term" value="C:DNA-directed RNA polymerase complex"/>
    <property type="evidence" value="ECO:0007669"/>
    <property type="project" value="UniProtKB-KW"/>
</dbReference>
<dbReference type="InterPro" id="IPR007634">
    <property type="entry name" value="RNA_pol_sigma_54_DNA-bd"/>
</dbReference>
<dbReference type="InParanoid" id="Q2LSN3"/>
<reference evidence="12 13" key="1">
    <citation type="journal article" date="2007" name="Proc. Natl. Acad. Sci. U.S.A.">
        <title>The genome of Syntrophus aciditrophicus: life at the thermodynamic limit of microbial growth.</title>
        <authorList>
            <person name="McInerney M.J."/>
            <person name="Rohlin L."/>
            <person name="Mouttaki H."/>
            <person name="Kim U."/>
            <person name="Krupp R.S."/>
            <person name="Rios-Hernandez L."/>
            <person name="Sieber J."/>
            <person name="Struchtemeyer C.G."/>
            <person name="Bhattacharyya A."/>
            <person name="Campbell J.W."/>
            <person name="Gunsalus R.P."/>
        </authorList>
    </citation>
    <scope>NUCLEOTIDE SEQUENCE [LARGE SCALE GENOMIC DNA]</scope>
    <source>
        <strain evidence="12 13">SB</strain>
    </source>
</reference>
<evidence type="ECO:0000259" key="10">
    <source>
        <dbReference type="Pfam" id="PF04552"/>
    </source>
</evidence>
<evidence type="ECO:0000313" key="13">
    <source>
        <dbReference type="Proteomes" id="UP000001933"/>
    </source>
</evidence>
<evidence type="ECO:0000256" key="1">
    <source>
        <dbReference type="ARBA" id="ARBA00008798"/>
    </source>
</evidence>
<dbReference type="Pfam" id="PF00309">
    <property type="entry name" value="Sigma54_AID"/>
    <property type="match status" value="1"/>
</dbReference>
<dbReference type="HOGENOM" id="CLU_020569_1_1_7"/>
<dbReference type="GO" id="GO:0006352">
    <property type="term" value="P:DNA-templated transcription initiation"/>
    <property type="evidence" value="ECO:0007669"/>
    <property type="project" value="InterPro"/>
</dbReference>
<dbReference type="OrthoDB" id="9814402at2"/>
<dbReference type="PANTHER" id="PTHR32248:SF4">
    <property type="entry name" value="RNA POLYMERASE SIGMA-54 FACTOR"/>
    <property type="match status" value="1"/>
</dbReference>
<keyword evidence="8" id="KW-0804">Transcription</keyword>
<dbReference type="PROSITE" id="PS50044">
    <property type="entry name" value="SIGMA54_3"/>
    <property type="match status" value="1"/>
</dbReference>
<accession>Q2LSN3</accession>
<evidence type="ECO:0000256" key="2">
    <source>
        <dbReference type="ARBA" id="ARBA00022478"/>
    </source>
</evidence>
<feature type="compositionally biased region" description="Basic and acidic residues" evidence="9">
    <location>
        <begin position="60"/>
        <end position="95"/>
    </location>
</feature>
<keyword evidence="6" id="KW-0731">Sigma factor</keyword>
<dbReference type="EMBL" id="CP000252">
    <property type="protein sequence ID" value="ABC77092.1"/>
    <property type="molecule type" value="Genomic_DNA"/>
</dbReference>
<dbReference type="Proteomes" id="UP000001933">
    <property type="component" value="Chromosome"/>
</dbReference>
<dbReference type="PROSITE" id="PS00717">
    <property type="entry name" value="SIGMA54_1"/>
    <property type="match status" value="1"/>
</dbReference>
<keyword evidence="7" id="KW-0238">DNA-binding</keyword>
<dbReference type="KEGG" id="sat:SYN_00945"/>
<dbReference type="STRING" id="56780.SYN_00945"/>
<feature type="domain" description="RNA polymerase sigma factor 54 core-binding" evidence="11">
    <location>
        <begin position="122"/>
        <end position="309"/>
    </location>
</feature>
<dbReference type="InterPro" id="IPR000394">
    <property type="entry name" value="RNA_pol_sigma_54"/>
</dbReference>
<name>Q2LSN3_SYNAS</name>
<dbReference type="NCBIfam" id="NF009118">
    <property type="entry name" value="PRK12469.1"/>
    <property type="match status" value="1"/>
</dbReference>
<dbReference type="Gene3D" id="1.10.10.60">
    <property type="entry name" value="Homeodomain-like"/>
    <property type="match status" value="1"/>
</dbReference>
<dbReference type="Pfam" id="PF04963">
    <property type="entry name" value="Sigma54_CBD"/>
    <property type="match status" value="1"/>
</dbReference>
<keyword evidence="4" id="KW-0548">Nucleotidyltransferase</keyword>
<dbReference type="GO" id="GO:0003677">
    <property type="term" value="F:DNA binding"/>
    <property type="evidence" value="ECO:0007669"/>
    <property type="project" value="UniProtKB-KW"/>
</dbReference>
<dbReference type="PRINTS" id="PR00045">
    <property type="entry name" value="SIGMA54FCT"/>
</dbReference>
<dbReference type="InterPro" id="IPR038709">
    <property type="entry name" value="RpoN_core-bd_sf"/>
</dbReference>
<dbReference type="GO" id="GO:0016987">
    <property type="term" value="F:sigma factor activity"/>
    <property type="evidence" value="ECO:0007669"/>
    <property type="project" value="UniProtKB-KW"/>
</dbReference>
<dbReference type="PANTHER" id="PTHR32248">
    <property type="entry name" value="RNA POLYMERASE SIGMA-54 FACTOR"/>
    <property type="match status" value="1"/>
</dbReference>
<dbReference type="GO" id="GO:0001216">
    <property type="term" value="F:DNA-binding transcription activator activity"/>
    <property type="evidence" value="ECO:0007669"/>
    <property type="project" value="InterPro"/>
</dbReference>
<dbReference type="AlphaFoldDB" id="Q2LSN3"/>
<evidence type="ECO:0000256" key="5">
    <source>
        <dbReference type="ARBA" id="ARBA00023015"/>
    </source>
</evidence>